<dbReference type="AlphaFoldDB" id="A0AA87MKI9"/>
<comment type="caution">
    <text evidence="1">The sequence shown here is derived from an EMBL/GenBank/DDBJ whole genome shotgun (WGS) entry which is preliminary data.</text>
</comment>
<accession>A0AA87MKI9</accession>
<proteinExistence type="predicted"/>
<name>A0AA87MKI9_9LEPT</name>
<sequence>MARVNIFSIHPNSLLKTESLKVDILFSNSMIETVKKIMKYQFLFSKILFSFQEAVHYKIALNPELLAFLNKNSNF</sequence>
<protein>
    <submittedName>
        <fullName evidence="1">Uncharacterized protein</fullName>
    </submittedName>
</protein>
<evidence type="ECO:0000313" key="2">
    <source>
        <dbReference type="Proteomes" id="UP000001343"/>
    </source>
</evidence>
<gene>
    <name evidence="1" type="ORF">LEP1GSC125_3880</name>
</gene>
<reference evidence="1 2" key="1">
    <citation type="journal article" date="2014" name="Int. J. Syst. Evol. Microbiol.">
        <title>Leptospira mayottensis sp. nov., a pathogenic species of the genus Leptospira isolated from humans.</title>
        <authorList>
            <person name="Bourhy P."/>
            <person name="Collet L."/>
            <person name="Brisse S."/>
            <person name="Picardeau M."/>
        </authorList>
    </citation>
    <scope>NUCLEOTIDE SEQUENCE [LARGE SCALE GENOMIC DNA]</scope>
    <source>
        <strain evidence="1 2">200901122</strain>
    </source>
</reference>
<dbReference type="EMBL" id="AKWM02000066">
    <property type="protein sequence ID" value="EKR98851.1"/>
    <property type="molecule type" value="Genomic_DNA"/>
</dbReference>
<organism evidence="1 2">
    <name type="scientific">Leptospira mayottensis 200901122</name>
    <dbReference type="NCBI Taxonomy" id="1193010"/>
    <lineage>
        <taxon>Bacteria</taxon>
        <taxon>Pseudomonadati</taxon>
        <taxon>Spirochaetota</taxon>
        <taxon>Spirochaetia</taxon>
        <taxon>Leptospirales</taxon>
        <taxon>Leptospiraceae</taxon>
        <taxon>Leptospira</taxon>
    </lineage>
</organism>
<evidence type="ECO:0000313" key="1">
    <source>
        <dbReference type="EMBL" id="EKR98851.1"/>
    </source>
</evidence>
<dbReference type="Proteomes" id="UP000001343">
    <property type="component" value="Unassembled WGS sequence"/>
</dbReference>